<dbReference type="OrthoDB" id="1364128at2"/>
<feature type="chain" id="PRO_5007282540" evidence="1">
    <location>
        <begin position="22"/>
        <end position="180"/>
    </location>
</feature>
<name>A0A128FIW2_9GAMM</name>
<dbReference type="RefSeq" id="WP_157515745.1">
    <property type="nucleotide sequence ID" value="NZ_CAWRCI010000078.1"/>
</dbReference>
<dbReference type="PANTHER" id="PTHR39332:SF7">
    <property type="entry name" value="SRPBCC FAMILY PROTEIN"/>
    <property type="match status" value="1"/>
</dbReference>
<evidence type="ECO:0000313" key="3">
    <source>
        <dbReference type="Proteomes" id="UP000073601"/>
    </source>
</evidence>
<dbReference type="Proteomes" id="UP000073601">
    <property type="component" value="Unassembled WGS sequence"/>
</dbReference>
<dbReference type="Gene3D" id="3.30.530.20">
    <property type="match status" value="1"/>
</dbReference>
<reference evidence="3" key="1">
    <citation type="submission" date="2016-02" db="EMBL/GenBank/DDBJ databases">
        <authorList>
            <person name="Rodrigo-Torres Lidia"/>
            <person name="Arahal R.David."/>
        </authorList>
    </citation>
    <scope>NUCLEOTIDE SEQUENCE [LARGE SCALE GENOMIC DNA]</scope>
    <source>
        <strain evidence="3">CECT 8713</strain>
    </source>
</reference>
<dbReference type="AlphaFoldDB" id="A0A128FIW2"/>
<dbReference type="PANTHER" id="PTHR39332">
    <property type="entry name" value="BLL4707 PROTEIN"/>
    <property type="match status" value="1"/>
</dbReference>
<protein>
    <submittedName>
        <fullName evidence="2">Polyketide cyclase / dehydrase and lipid transport</fullName>
    </submittedName>
</protein>
<accession>A0A128FIW2</accession>
<dbReference type="InterPro" id="IPR023393">
    <property type="entry name" value="START-like_dom_sf"/>
</dbReference>
<dbReference type="EMBL" id="FIZY01000078">
    <property type="protein sequence ID" value="CZF86718.1"/>
    <property type="molecule type" value="Genomic_DNA"/>
</dbReference>
<evidence type="ECO:0000313" key="2">
    <source>
        <dbReference type="EMBL" id="CZF86718.1"/>
    </source>
</evidence>
<gene>
    <name evidence="2" type="ORF">GMA8713_04757</name>
</gene>
<organism evidence="2 3">
    <name type="scientific">Grimontia marina</name>
    <dbReference type="NCBI Taxonomy" id="646534"/>
    <lineage>
        <taxon>Bacteria</taxon>
        <taxon>Pseudomonadati</taxon>
        <taxon>Pseudomonadota</taxon>
        <taxon>Gammaproteobacteria</taxon>
        <taxon>Vibrionales</taxon>
        <taxon>Vibrionaceae</taxon>
        <taxon>Grimontia</taxon>
    </lineage>
</organism>
<evidence type="ECO:0000256" key="1">
    <source>
        <dbReference type="SAM" id="SignalP"/>
    </source>
</evidence>
<feature type="signal peptide" evidence="1">
    <location>
        <begin position="1"/>
        <end position="21"/>
    </location>
</feature>
<keyword evidence="3" id="KW-1185">Reference proteome</keyword>
<keyword evidence="1" id="KW-0732">Signal</keyword>
<dbReference type="CDD" id="cd07821">
    <property type="entry name" value="PYR_PYL_RCAR_like"/>
    <property type="match status" value="1"/>
</dbReference>
<dbReference type="Pfam" id="PF10604">
    <property type="entry name" value="Polyketide_cyc2"/>
    <property type="match status" value="1"/>
</dbReference>
<proteinExistence type="predicted"/>
<dbReference type="SUPFAM" id="SSF55961">
    <property type="entry name" value="Bet v1-like"/>
    <property type="match status" value="1"/>
</dbReference>
<dbReference type="InterPro" id="IPR019587">
    <property type="entry name" value="Polyketide_cyclase/dehydratase"/>
</dbReference>
<sequence>MIKTLKTFMGAALVISMPVMALDGLEKLSVTETVTIDAPAKEVWDKAISFDGLDSWIPGITKNELVSGVPNEAGAVRKLYVDDASLTEELMDIDDKTMTLKYRIIKDNVDLLPVTHYTSTISVVSKGDNVSEVSWSGKFYRGFPESNPPDYLTDDAAVKGVTGLYNAGLGNLKKVLEGKK</sequence>